<proteinExistence type="predicted"/>
<gene>
    <name evidence="2" type="ORF">TOL_2399</name>
</gene>
<feature type="transmembrane region" description="Helical" evidence="1">
    <location>
        <begin position="23"/>
        <end position="44"/>
    </location>
</feature>
<reference evidence="2 3" key="1">
    <citation type="journal article" date="2013" name="Genome Announc.">
        <title>Genome Sequence of Thalassolituus oleivorans MIL-1 (DSM 14913T).</title>
        <authorList>
            <person name="Golyshin P.N."/>
            <person name="Werner J."/>
            <person name="Chernikova T.N."/>
            <person name="Tran H."/>
            <person name="Ferrer M."/>
            <person name="Yakimov M.M."/>
            <person name="Teeling H."/>
            <person name="Golyshina O.V."/>
        </authorList>
    </citation>
    <scope>NUCLEOTIDE SEQUENCE [LARGE SCALE GENOMIC DNA]</scope>
    <source>
        <strain evidence="2 3">MIL-1</strain>
    </source>
</reference>
<evidence type="ECO:0008006" key="4">
    <source>
        <dbReference type="Google" id="ProtNLM"/>
    </source>
</evidence>
<keyword evidence="1" id="KW-0472">Membrane</keyword>
<dbReference type="PANTHER" id="PTHR34980:SF2">
    <property type="entry name" value="INNER MEMBRANE PROTEIN YHAH-RELATED"/>
    <property type="match status" value="1"/>
</dbReference>
<keyword evidence="3" id="KW-1185">Reference proteome</keyword>
<name>M5DS86_9GAMM</name>
<evidence type="ECO:0000256" key="1">
    <source>
        <dbReference type="SAM" id="Phobius"/>
    </source>
</evidence>
<dbReference type="InterPro" id="IPR008523">
    <property type="entry name" value="DUF805"/>
</dbReference>
<dbReference type="eggNOG" id="COG3152">
    <property type="taxonomic scope" value="Bacteria"/>
</dbReference>
<dbReference type="RefSeq" id="WP_015487519.1">
    <property type="nucleotide sequence ID" value="NC_020888.1"/>
</dbReference>
<keyword evidence="1" id="KW-1133">Transmembrane helix</keyword>
<feature type="transmembrane region" description="Helical" evidence="1">
    <location>
        <begin position="50"/>
        <end position="72"/>
    </location>
</feature>
<organism evidence="2 3">
    <name type="scientific">Thalassolituus oleivorans MIL-1</name>
    <dbReference type="NCBI Taxonomy" id="1298593"/>
    <lineage>
        <taxon>Bacteria</taxon>
        <taxon>Pseudomonadati</taxon>
        <taxon>Pseudomonadota</taxon>
        <taxon>Gammaproteobacteria</taxon>
        <taxon>Oceanospirillales</taxon>
        <taxon>Oceanospirillaceae</taxon>
        <taxon>Thalassolituus</taxon>
    </lineage>
</organism>
<dbReference type="EMBL" id="HF680312">
    <property type="protein sequence ID" value="CCU72801.1"/>
    <property type="molecule type" value="Genomic_DNA"/>
</dbReference>
<dbReference type="HOGENOM" id="CLU_093674_4_1_6"/>
<dbReference type="AlphaFoldDB" id="M5DS86"/>
<dbReference type="KEGG" id="tol:TOL_2399"/>
<accession>M5DS86</accession>
<sequence>MEWYIEALSKYADFSGRSRRREYWYFHLFNLIISIILFGMSVSLVNVTGIAVLGFLYFLYSLFIFIPSLALIVRRLHDTGRSGWWFLIFLVPIIGAIILLIFTVTDSNEGDNKYGASPKLY</sequence>
<dbReference type="GeneID" id="79177192"/>
<dbReference type="PANTHER" id="PTHR34980">
    <property type="entry name" value="INNER MEMBRANE PROTEIN-RELATED-RELATED"/>
    <property type="match status" value="1"/>
</dbReference>
<dbReference type="Proteomes" id="UP000011866">
    <property type="component" value="Chromosome"/>
</dbReference>
<evidence type="ECO:0000313" key="2">
    <source>
        <dbReference type="EMBL" id="CCU72801.1"/>
    </source>
</evidence>
<dbReference type="GO" id="GO:0005886">
    <property type="term" value="C:plasma membrane"/>
    <property type="evidence" value="ECO:0007669"/>
    <property type="project" value="TreeGrafter"/>
</dbReference>
<evidence type="ECO:0000313" key="3">
    <source>
        <dbReference type="Proteomes" id="UP000011866"/>
    </source>
</evidence>
<protein>
    <recommendedName>
        <fullName evidence="4">DUF805 domain-containing protein</fullName>
    </recommendedName>
</protein>
<keyword evidence="1" id="KW-0812">Transmembrane</keyword>
<feature type="transmembrane region" description="Helical" evidence="1">
    <location>
        <begin position="84"/>
        <end position="104"/>
    </location>
</feature>
<dbReference type="Pfam" id="PF05656">
    <property type="entry name" value="DUF805"/>
    <property type="match status" value="1"/>
</dbReference>